<dbReference type="Proteomes" id="UP000004994">
    <property type="component" value="Chromosome 12"/>
</dbReference>
<dbReference type="InParanoid" id="A0A3Q7JC03"/>
<keyword evidence="2" id="KW-1185">Reference proteome</keyword>
<reference evidence="1" key="1">
    <citation type="journal article" date="2012" name="Nature">
        <title>The tomato genome sequence provides insights into fleshy fruit evolution.</title>
        <authorList>
            <consortium name="Tomato Genome Consortium"/>
        </authorList>
    </citation>
    <scope>NUCLEOTIDE SEQUENCE [LARGE SCALE GENOMIC DNA]</scope>
    <source>
        <strain evidence="1">cv. Heinz 1706</strain>
    </source>
</reference>
<organism evidence="1">
    <name type="scientific">Solanum lycopersicum</name>
    <name type="common">Tomato</name>
    <name type="synonym">Lycopersicon esculentum</name>
    <dbReference type="NCBI Taxonomy" id="4081"/>
    <lineage>
        <taxon>Eukaryota</taxon>
        <taxon>Viridiplantae</taxon>
        <taxon>Streptophyta</taxon>
        <taxon>Embryophyta</taxon>
        <taxon>Tracheophyta</taxon>
        <taxon>Spermatophyta</taxon>
        <taxon>Magnoliopsida</taxon>
        <taxon>eudicotyledons</taxon>
        <taxon>Gunneridae</taxon>
        <taxon>Pentapetalae</taxon>
        <taxon>asterids</taxon>
        <taxon>lamiids</taxon>
        <taxon>Solanales</taxon>
        <taxon>Solanaceae</taxon>
        <taxon>Solanoideae</taxon>
        <taxon>Solaneae</taxon>
        <taxon>Solanum</taxon>
        <taxon>Solanum subgen. Lycopersicon</taxon>
    </lineage>
</organism>
<proteinExistence type="predicted"/>
<sequence length="65" mass="7304">MASAYLSMGEAHRCITDFLNHFSDVVSSQDTKSLCLIFSISSNSSFHLFSSLYSMRSSLSRMLEE</sequence>
<dbReference type="STRING" id="4081.A0A3Q7JC03"/>
<evidence type="ECO:0000313" key="2">
    <source>
        <dbReference type="Proteomes" id="UP000004994"/>
    </source>
</evidence>
<dbReference type="EnsemblPlants" id="Solyc12g070150.1.1">
    <property type="protein sequence ID" value="Solyc12g070150.1.1.1"/>
    <property type="gene ID" value="Solyc12g070150.1"/>
</dbReference>
<name>A0A3Q7JC03_SOLLC</name>
<dbReference type="PaxDb" id="4081-Solyc12g070150.1.1"/>
<accession>A0A3Q7JC03</accession>
<reference evidence="1" key="2">
    <citation type="submission" date="2019-01" db="UniProtKB">
        <authorList>
            <consortium name="EnsemblPlants"/>
        </authorList>
    </citation>
    <scope>IDENTIFICATION</scope>
    <source>
        <strain evidence="1">cv. Heinz 1706</strain>
    </source>
</reference>
<protein>
    <submittedName>
        <fullName evidence="1">Uncharacterized protein</fullName>
    </submittedName>
</protein>
<dbReference type="Gramene" id="Solyc12g070150.1.1">
    <property type="protein sequence ID" value="Solyc12g070150.1.1.1"/>
    <property type="gene ID" value="Solyc12g070150.1"/>
</dbReference>
<dbReference type="AlphaFoldDB" id="A0A3Q7JC03"/>
<evidence type="ECO:0000313" key="1">
    <source>
        <dbReference type="EnsemblPlants" id="Solyc12g070150.1.1.1"/>
    </source>
</evidence>